<name>A0A163TFI7_ABSGL</name>
<organism evidence="2">
    <name type="scientific">Absidia glauca</name>
    <name type="common">Pin mould</name>
    <dbReference type="NCBI Taxonomy" id="4829"/>
    <lineage>
        <taxon>Eukaryota</taxon>
        <taxon>Fungi</taxon>
        <taxon>Fungi incertae sedis</taxon>
        <taxon>Mucoromycota</taxon>
        <taxon>Mucoromycotina</taxon>
        <taxon>Mucoromycetes</taxon>
        <taxon>Mucorales</taxon>
        <taxon>Cunninghamellaceae</taxon>
        <taxon>Absidia</taxon>
    </lineage>
</organism>
<evidence type="ECO:0000313" key="2">
    <source>
        <dbReference type="EMBL" id="SAM04322.1"/>
    </source>
</evidence>
<feature type="transmembrane region" description="Helical" evidence="1">
    <location>
        <begin position="113"/>
        <end position="139"/>
    </location>
</feature>
<feature type="transmembrane region" description="Helical" evidence="1">
    <location>
        <begin position="151"/>
        <end position="178"/>
    </location>
</feature>
<keyword evidence="1" id="KW-0812">Transmembrane</keyword>
<feature type="transmembrane region" description="Helical" evidence="1">
    <location>
        <begin position="5"/>
        <end position="28"/>
    </location>
</feature>
<evidence type="ECO:0000256" key="1">
    <source>
        <dbReference type="SAM" id="Phobius"/>
    </source>
</evidence>
<dbReference type="InParanoid" id="A0A163TFI7"/>
<feature type="transmembrane region" description="Helical" evidence="1">
    <location>
        <begin position="81"/>
        <end position="101"/>
    </location>
</feature>
<protein>
    <submittedName>
        <fullName evidence="2">Uncharacterized protein</fullName>
    </submittedName>
</protein>
<dbReference type="Proteomes" id="UP000078561">
    <property type="component" value="Unassembled WGS sequence"/>
</dbReference>
<keyword evidence="1" id="KW-0472">Membrane</keyword>
<keyword evidence="1" id="KW-1133">Transmembrane helix</keyword>
<dbReference type="Gene3D" id="1.20.140.150">
    <property type="match status" value="1"/>
</dbReference>
<dbReference type="AlphaFoldDB" id="A0A163TFI7"/>
<gene>
    <name evidence="2" type="primary">ABSGL_10182.1 scaffold 11802</name>
</gene>
<accession>A0A163TFI7</accession>
<keyword evidence="3" id="KW-1185">Reference proteome</keyword>
<dbReference type="EMBL" id="LT554356">
    <property type="protein sequence ID" value="SAM04322.1"/>
    <property type="molecule type" value="Genomic_DNA"/>
</dbReference>
<dbReference type="OrthoDB" id="61370at2759"/>
<sequence>MAVSLLSYVVIFFVFTGSYILNIIALVLPKWLTFITPVPFYTETHYGLFQLCRSFAKCRPFPSSDSNDCGEDGFCELWRGAAASMVLSVIFGAIVLLALLGTMCSARRKRANAWVTLAVLLVVYALPQVLSMGIIAYLYNSSAHFYIGTRYNVSFILCIISWCLSIFLAVALSLIALIGPPDYAYDPIG</sequence>
<proteinExistence type="predicted"/>
<reference evidence="2" key="1">
    <citation type="submission" date="2016-04" db="EMBL/GenBank/DDBJ databases">
        <authorList>
            <person name="Evans L.H."/>
            <person name="Alamgir A."/>
            <person name="Owens N."/>
            <person name="Weber N.D."/>
            <person name="Virtaneva K."/>
            <person name="Barbian K."/>
            <person name="Babar A."/>
            <person name="Rosenke K."/>
        </authorList>
    </citation>
    <scope>NUCLEOTIDE SEQUENCE [LARGE SCALE GENOMIC DNA]</scope>
    <source>
        <strain evidence="2">CBS 101.48</strain>
    </source>
</reference>
<evidence type="ECO:0000313" key="3">
    <source>
        <dbReference type="Proteomes" id="UP000078561"/>
    </source>
</evidence>
<dbReference type="OMA" id="KGHRWAA"/>